<proteinExistence type="predicted"/>
<evidence type="ECO:0000313" key="2">
    <source>
        <dbReference type="EMBL" id="QJB69731.1"/>
    </source>
</evidence>
<dbReference type="SUPFAM" id="SSF51126">
    <property type="entry name" value="Pectin lyase-like"/>
    <property type="match status" value="1"/>
</dbReference>
<reference evidence="2 3" key="1">
    <citation type="submission" date="2020-04" db="EMBL/GenBank/DDBJ databases">
        <title>Genome sequence for Sphingorhabdus sp. strain M1.</title>
        <authorList>
            <person name="Park S.-J."/>
        </authorList>
    </citation>
    <scope>NUCLEOTIDE SEQUENCE [LARGE SCALE GENOMIC DNA]</scope>
    <source>
        <strain evidence="2 3">JK6</strain>
    </source>
</reference>
<dbReference type="RefSeq" id="WP_168819963.1">
    <property type="nucleotide sequence ID" value="NZ_CP051217.1"/>
</dbReference>
<dbReference type="InterPro" id="IPR024535">
    <property type="entry name" value="RHGA/B-epi-like_pectate_lyase"/>
</dbReference>
<gene>
    <name evidence="2" type="ORF">HF685_10960</name>
</gene>
<dbReference type="InterPro" id="IPR012334">
    <property type="entry name" value="Pectin_lyas_fold"/>
</dbReference>
<dbReference type="InterPro" id="IPR011050">
    <property type="entry name" value="Pectin_lyase_fold/virulence"/>
</dbReference>
<dbReference type="InterPro" id="IPR006626">
    <property type="entry name" value="PbH1"/>
</dbReference>
<dbReference type="Proteomes" id="UP000501600">
    <property type="component" value="Chromosome"/>
</dbReference>
<evidence type="ECO:0000259" key="1">
    <source>
        <dbReference type="Pfam" id="PF12708"/>
    </source>
</evidence>
<keyword evidence="3" id="KW-1185">Reference proteome</keyword>
<organism evidence="2 3">
    <name type="scientific">Parasphingorhabdus halotolerans</name>
    <dbReference type="NCBI Taxonomy" id="2725558"/>
    <lineage>
        <taxon>Bacteria</taxon>
        <taxon>Pseudomonadati</taxon>
        <taxon>Pseudomonadota</taxon>
        <taxon>Alphaproteobacteria</taxon>
        <taxon>Sphingomonadales</taxon>
        <taxon>Sphingomonadaceae</taxon>
        <taxon>Parasphingorhabdus</taxon>
    </lineage>
</organism>
<protein>
    <recommendedName>
        <fullName evidence="1">Rhamnogalacturonase A/B/Epimerase-like pectate lyase domain-containing protein</fullName>
    </recommendedName>
</protein>
<dbReference type="Pfam" id="PF12708">
    <property type="entry name" value="Pect-lyase_RHGA_epim"/>
    <property type="match status" value="1"/>
</dbReference>
<name>A0A6H2DPP8_9SPHN</name>
<dbReference type="Gene3D" id="2.160.20.10">
    <property type="entry name" value="Single-stranded right-handed beta-helix, Pectin lyase-like"/>
    <property type="match status" value="1"/>
</dbReference>
<sequence>MMKIRNVHSTEGITRFETAPLIQASRRRFLSQTLTTAMIGPMVALQATLIRTDAAILQKSANSISPQQFGAFGDGIADDTLAIQAAIEVNRVVFFPNGTYAISDKLVLRTNQVIHFAPGVKIVQKTENCQIFFANSVQNLTLDFAGGRLAGEGSYYGGGDHYLIYNRHNAPRWTASTRYAVGEFCHNGNNQVYRCTATGISSRRRKPTGFGATNKDGSVFWEHVGTRIYDTPVFWTGNSGRNDRAIDFHRCSNIKIIDPVIENCGHSGIALFDCTDVKIQNSKISGTHRISTPIINDAPYYWANFQIGIYLHHSPAGNCENVTIERPEISNVAHGILNESANDDQPDRGITVSEPYIHDIEGQHAFYLQSGNLVISNPRLENINLSGIKIQSTIDNNSIDISNIVVNGVNGRSIASNFVEIAVISGKGSISDVTMQGAVNDTGVGIAIVGKVSAVRADLVIKNATAHGIVIQGASPIRDLDLSIILDGSGQHGIVCTAPNTKNIRIKPTLRNTGYSVPHQSAIISAANGSRLEIYDPVISGLPADYALHASTAGAKIIIHGVVNITAGRRGLSKAEMGAVVENVGSPSF</sequence>
<dbReference type="SMART" id="SM00710">
    <property type="entry name" value="PbH1"/>
    <property type="match status" value="6"/>
</dbReference>
<accession>A0A6H2DPP8</accession>
<dbReference type="EMBL" id="CP051217">
    <property type="protein sequence ID" value="QJB69731.1"/>
    <property type="molecule type" value="Genomic_DNA"/>
</dbReference>
<evidence type="ECO:0000313" key="3">
    <source>
        <dbReference type="Proteomes" id="UP000501600"/>
    </source>
</evidence>
<dbReference type="KEGG" id="phao:HF685_10960"/>
<dbReference type="AlphaFoldDB" id="A0A6H2DPP8"/>
<feature type="domain" description="Rhamnogalacturonase A/B/Epimerase-like pectate lyase" evidence="1">
    <location>
        <begin position="67"/>
        <end position="115"/>
    </location>
</feature>